<dbReference type="Gene3D" id="2.40.70.10">
    <property type="entry name" value="Acid Proteases"/>
    <property type="match status" value="2"/>
</dbReference>
<dbReference type="SUPFAM" id="SSF50630">
    <property type="entry name" value="Acid proteases"/>
    <property type="match status" value="2"/>
</dbReference>
<organism evidence="1 2">
    <name type="scientific">Prosthecobacter vanneervenii</name>
    <dbReference type="NCBI Taxonomy" id="48466"/>
    <lineage>
        <taxon>Bacteria</taxon>
        <taxon>Pseudomonadati</taxon>
        <taxon>Verrucomicrobiota</taxon>
        <taxon>Verrucomicrobiia</taxon>
        <taxon>Verrucomicrobiales</taxon>
        <taxon>Verrucomicrobiaceae</taxon>
        <taxon>Prosthecobacter</taxon>
    </lineage>
</organism>
<sequence length="305" mass="32306">MKTPLVLLTACLLTSCEMPYMPPMAPMNGGAGSGGVAQVVVPMRMLGDTPHVMASVNGRRPLPLLLDTGATLSVVTPDVATGLDLLPTGGRRVTVRGVHGSTAATQAVMSTMQVGDWRATNVACLVRGMPGSLAGGLGSAILGMNHMRYYCSFLTIDYRRNTVELGFSRSYRPLGPMATRTPLRWSNGLPVIRVSSEGVSWDAIVDTGSCWGIVIDQSTAARLGHAYDGMRMGSNLILSGVGGSVSAAQVGAREIQLSSAFLCGEPHNGSVPAFVMPGPKRVGSRFWQGTRLTLDFRSNVLWLER</sequence>
<dbReference type="GO" id="GO:0004190">
    <property type="term" value="F:aspartic-type endopeptidase activity"/>
    <property type="evidence" value="ECO:0007669"/>
    <property type="project" value="InterPro"/>
</dbReference>
<accession>A0A7W7YET9</accession>
<keyword evidence="2" id="KW-1185">Reference proteome</keyword>
<reference evidence="1 2" key="1">
    <citation type="submission" date="2020-08" db="EMBL/GenBank/DDBJ databases">
        <title>Genomic Encyclopedia of Type Strains, Phase IV (KMG-IV): sequencing the most valuable type-strain genomes for metagenomic binning, comparative biology and taxonomic classification.</title>
        <authorList>
            <person name="Goeker M."/>
        </authorList>
    </citation>
    <scope>NUCLEOTIDE SEQUENCE [LARGE SCALE GENOMIC DNA]</scope>
    <source>
        <strain evidence="1 2">DSM 12252</strain>
    </source>
</reference>
<protein>
    <submittedName>
        <fullName evidence="1">Putative aspartyl protease</fullName>
    </submittedName>
</protein>
<dbReference type="Pfam" id="PF13650">
    <property type="entry name" value="Asp_protease_2"/>
    <property type="match status" value="1"/>
</dbReference>
<dbReference type="InterPro" id="IPR021109">
    <property type="entry name" value="Peptidase_aspartic_dom_sf"/>
</dbReference>
<dbReference type="RefSeq" id="WP_184342484.1">
    <property type="nucleotide sequence ID" value="NZ_JACHIG010000010.1"/>
</dbReference>
<dbReference type="AlphaFoldDB" id="A0A7W7YET9"/>
<dbReference type="PROSITE" id="PS00141">
    <property type="entry name" value="ASP_PROTEASE"/>
    <property type="match status" value="1"/>
</dbReference>
<dbReference type="InterPro" id="IPR034122">
    <property type="entry name" value="Retropepsin-like_bacterial"/>
</dbReference>
<name>A0A7W7YET9_9BACT</name>
<evidence type="ECO:0000313" key="2">
    <source>
        <dbReference type="Proteomes" id="UP000590740"/>
    </source>
</evidence>
<proteinExistence type="predicted"/>
<dbReference type="CDD" id="cd05483">
    <property type="entry name" value="retropepsin_like_bacteria"/>
    <property type="match status" value="1"/>
</dbReference>
<dbReference type="InterPro" id="IPR001969">
    <property type="entry name" value="Aspartic_peptidase_AS"/>
</dbReference>
<comment type="caution">
    <text evidence="1">The sequence shown here is derived from an EMBL/GenBank/DDBJ whole genome shotgun (WGS) entry which is preliminary data.</text>
</comment>
<keyword evidence="1" id="KW-0645">Protease</keyword>
<dbReference type="Proteomes" id="UP000590740">
    <property type="component" value="Unassembled WGS sequence"/>
</dbReference>
<dbReference type="EMBL" id="JACHIG010000010">
    <property type="protein sequence ID" value="MBB5034560.1"/>
    <property type="molecule type" value="Genomic_DNA"/>
</dbReference>
<keyword evidence="1" id="KW-0378">Hydrolase</keyword>
<dbReference type="PROSITE" id="PS51257">
    <property type="entry name" value="PROKAR_LIPOPROTEIN"/>
    <property type="match status" value="1"/>
</dbReference>
<dbReference type="GO" id="GO:0006508">
    <property type="term" value="P:proteolysis"/>
    <property type="evidence" value="ECO:0007669"/>
    <property type="project" value="UniProtKB-KW"/>
</dbReference>
<gene>
    <name evidence="1" type="ORF">HNQ65_004165</name>
</gene>
<evidence type="ECO:0000313" key="1">
    <source>
        <dbReference type="EMBL" id="MBB5034560.1"/>
    </source>
</evidence>